<dbReference type="Gene3D" id="3.30.420.100">
    <property type="match status" value="1"/>
</dbReference>
<dbReference type="Pfam" id="PF00861">
    <property type="entry name" value="Ribosomal_L18p"/>
    <property type="match status" value="1"/>
</dbReference>
<organism evidence="8 9">
    <name type="scientific">Chara braunii</name>
    <name type="common">Braun's stonewort</name>
    <dbReference type="NCBI Taxonomy" id="69332"/>
    <lineage>
        <taxon>Eukaryota</taxon>
        <taxon>Viridiplantae</taxon>
        <taxon>Streptophyta</taxon>
        <taxon>Charophyceae</taxon>
        <taxon>Charales</taxon>
        <taxon>Characeae</taxon>
        <taxon>Chara</taxon>
    </lineage>
</organism>
<dbReference type="SUPFAM" id="SSF53137">
    <property type="entry name" value="Translational machinery components"/>
    <property type="match status" value="1"/>
</dbReference>
<dbReference type="CDD" id="cd00432">
    <property type="entry name" value="Ribosomal_L18_L5e"/>
    <property type="match status" value="1"/>
</dbReference>
<dbReference type="InterPro" id="IPR004389">
    <property type="entry name" value="Ribosomal_uL18_bac-type"/>
</dbReference>
<keyword evidence="5" id="KW-0687">Ribonucleoprotein</keyword>
<evidence type="ECO:0000256" key="5">
    <source>
        <dbReference type="ARBA" id="ARBA00023274"/>
    </source>
</evidence>
<evidence type="ECO:0000256" key="1">
    <source>
        <dbReference type="ARBA" id="ARBA00007116"/>
    </source>
</evidence>
<dbReference type="GO" id="GO:0008097">
    <property type="term" value="F:5S rRNA binding"/>
    <property type="evidence" value="ECO:0007669"/>
    <property type="project" value="TreeGrafter"/>
</dbReference>
<dbReference type="InterPro" id="IPR057268">
    <property type="entry name" value="Ribosomal_L18"/>
</dbReference>
<keyword evidence="3" id="KW-0694">RNA-binding</keyword>
<dbReference type="Gramene" id="GBG64953">
    <property type="protein sequence ID" value="GBG64953"/>
    <property type="gene ID" value="CBR_g48702"/>
</dbReference>
<evidence type="ECO:0000256" key="6">
    <source>
        <dbReference type="ARBA" id="ARBA00035303"/>
    </source>
</evidence>
<comment type="similarity">
    <text evidence="1">Belongs to the universal ribosomal protein uL18 family.</text>
</comment>
<dbReference type="FunFam" id="3.30.420.100:FF:000001">
    <property type="entry name" value="50S ribosomal protein L18"/>
    <property type="match status" value="1"/>
</dbReference>
<reference evidence="8 9" key="1">
    <citation type="journal article" date="2018" name="Cell">
        <title>The Chara Genome: Secondary Complexity and Implications for Plant Terrestrialization.</title>
        <authorList>
            <person name="Nishiyama T."/>
            <person name="Sakayama H."/>
            <person name="Vries J.D."/>
            <person name="Buschmann H."/>
            <person name="Saint-Marcoux D."/>
            <person name="Ullrich K.K."/>
            <person name="Haas F.B."/>
            <person name="Vanderstraeten L."/>
            <person name="Becker D."/>
            <person name="Lang D."/>
            <person name="Vosolsobe S."/>
            <person name="Rombauts S."/>
            <person name="Wilhelmsson P.K.I."/>
            <person name="Janitza P."/>
            <person name="Kern R."/>
            <person name="Heyl A."/>
            <person name="Rumpler F."/>
            <person name="Villalobos L.I.A.C."/>
            <person name="Clay J.M."/>
            <person name="Skokan R."/>
            <person name="Toyoda A."/>
            <person name="Suzuki Y."/>
            <person name="Kagoshima H."/>
            <person name="Schijlen E."/>
            <person name="Tajeshwar N."/>
            <person name="Catarino B."/>
            <person name="Hetherington A.J."/>
            <person name="Saltykova A."/>
            <person name="Bonnot C."/>
            <person name="Breuninger H."/>
            <person name="Symeonidi A."/>
            <person name="Radhakrishnan G.V."/>
            <person name="Van Nieuwerburgh F."/>
            <person name="Deforce D."/>
            <person name="Chang C."/>
            <person name="Karol K.G."/>
            <person name="Hedrich R."/>
            <person name="Ulvskov P."/>
            <person name="Glockner G."/>
            <person name="Delwiche C.F."/>
            <person name="Petrasek J."/>
            <person name="Van de Peer Y."/>
            <person name="Friml J."/>
            <person name="Beilby M."/>
            <person name="Dolan L."/>
            <person name="Kohara Y."/>
            <person name="Sugano S."/>
            <person name="Fujiyama A."/>
            <person name="Delaux P.-M."/>
            <person name="Quint M."/>
            <person name="TheiBen G."/>
            <person name="Hagemann M."/>
            <person name="Harholt J."/>
            <person name="Dunand C."/>
            <person name="Zachgo S."/>
            <person name="Langdale J."/>
            <person name="Maumus F."/>
            <person name="Straeten D.V.D."/>
            <person name="Gould S.B."/>
            <person name="Rensing S.A."/>
        </authorList>
    </citation>
    <scope>NUCLEOTIDE SEQUENCE [LARGE SCALE GENOMIC DNA]</scope>
    <source>
        <strain evidence="8 9">S276</strain>
    </source>
</reference>
<dbReference type="STRING" id="69332.A0A388K4T0"/>
<dbReference type="GO" id="GO:1990904">
    <property type="term" value="C:ribonucleoprotein complex"/>
    <property type="evidence" value="ECO:0007669"/>
    <property type="project" value="UniProtKB-KW"/>
</dbReference>
<dbReference type="HAMAP" id="MF_01337_B">
    <property type="entry name" value="Ribosomal_uL18_B"/>
    <property type="match status" value="1"/>
</dbReference>
<comment type="caution">
    <text evidence="8">The sequence shown here is derived from an EMBL/GenBank/DDBJ whole genome shotgun (WGS) entry which is preliminary data.</text>
</comment>
<gene>
    <name evidence="8" type="ORF">CBR_g48702</name>
</gene>
<dbReference type="NCBIfam" id="TIGR00060">
    <property type="entry name" value="L18_bact"/>
    <property type="match status" value="1"/>
</dbReference>
<dbReference type="AlphaFoldDB" id="A0A388K4T0"/>
<keyword evidence="4" id="KW-0689">Ribosomal protein</keyword>
<dbReference type="EMBL" id="BFEA01000056">
    <property type="protein sequence ID" value="GBG64953.1"/>
    <property type="molecule type" value="Genomic_DNA"/>
</dbReference>
<dbReference type="Proteomes" id="UP000265515">
    <property type="component" value="Unassembled WGS sequence"/>
</dbReference>
<dbReference type="OrthoDB" id="1932324at2759"/>
<dbReference type="GO" id="GO:0003735">
    <property type="term" value="F:structural constituent of ribosome"/>
    <property type="evidence" value="ECO:0007669"/>
    <property type="project" value="InterPro"/>
</dbReference>
<dbReference type="InterPro" id="IPR005484">
    <property type="entry name" value="Ribosomal_uL18_bac/plant/anim"/>
</dbReference>
<dbReference type="PANTHER" id="PTHR12899:SF3">
    <property type="entry name" value="LARGE RIBOSOMAL SUBUNIT PROTEIN UL18M"/>
    <property type="match status" value="1"/>
</dbReference>
<keyword evidence="2" id="KW-0699">rRNA-binding</keyword>
<evidence type="ECO:0000256" key="4">
    <source>
        <dbReference type="ARBA" id="ARBA00022980"/>
    </source>
</evidence>
<protein>
    <recommendedName>
        <fullName evidence="6">Large ribosomal subunit protein uL18c</fullName>
    </recommendedName>
    <alternativeName>
        <fullName evidence="7">CL18</fullName>
    </alternativeName>
</protein>
<dbReference type="GO" id="GO:0005730">
    <property type="term" value="C:nucleolus"/>
    <property type="evidence" value="ECO:0007669"/>
    <property type="project" value="EnsemblPlants"/>
</dbReference>
<accession>A0A388K4T0</accession>
<dbReference type="GO" id="GO:0005840">
    <property type="term" value="C:ribosome"/>
    <property type="evidence" value="ECO:0007669"/>
    <property type="project" value="UniProtKB-KW"/>
</dbReference>
<evidence type="ECO:0000313" key="9">
    <source>
        <dbReference type="Proteomes" id="UP000265515"/>
    </source>
</evidence>
<dbReference type="PANTHER" id="PTHR12899">
    <property type="entry name" value="39S RIBOSOMAL PROTEIN L18, MITOCHONDRIAL"/>
    <property type="match status" value="1"/>
</dbReference>
<name>A0A388K4T0_CHABU</name>
<evidence type="ECO:0000313" key="8">
    <source>
        <dbReference type="EMBL" id="GBG64953.1"/>
    </source>
</evidence>
<keyword evidence="9" id="KW-1185">Reference proteome</keyword>
<evidence type="ECO:0000256" key="2">
    <source>
        <dbReference type="ARBA" id="ARBA00022730"/>
    </source>
</evidence>
<proteinExistence type="inferred from homology"/>
<evidence type="ECO:0000256" key="3">
    <source>
        <dbReference type="ARBA" id="ARBA00022884"/>
    </source>
</evidence>
<dbReference type="OMA" id="RTIQPIN"/>
<dbReference type="GO" id="GO:0006412">
    <property type="term" value="P:translation"/>
    <property type="evidence" value="ECO:0007669"/>
    <property type="project" value="InterPro"/>
</dbReference>
<sequence length="199" mass="21605">MAAVVGLTRAIGSLSVGAVNRSSITIPASGSTCPSSACAFVSFNGLSAERSFWKVPSFNARGSKRKETPFEHLVVHAREATRRESVKVRHRRIRKKLCGTTERPRLAVFRSGKHLYAQVIDDVNHVTLCATSTLKPHLREELKLSSGATVTAATRVGEEIAKLCLEKGVTKVAYDRGGFVYHGRIKALAEAAREGGLEF</sequence>
<evidence type="ECO:0000256" key="7">
    <source>
        <dbReference type="ARBA" id="ARBA00082729"/>
    </source>
</evidence>
<dbReference type="GO" id="GO:0005737">
    <property type="term" value="C:cytoplasm"/>
    <property type="evidence" value="ECO:0007669"/>
    <property type="project" value="EnsemblPlants"/>
</dbReference>